<dbReference type="OrthoDB" id="8064436at2759"/>
<dbReference type="PANTHER" id="PTHR42067:SF1">
    <property type="entry name" value="MITOTIC APPARATUS PROTEIN P62"/>
    <property type="match status" value="1"/>
</dbReference>
<dbReference type="InterPro" id="IPR014751">
    <property type="entry name" value="XRCC4-like_C"/>
</dbReference>
<name>A0A1L9Q2X1_ASPVE</name>
<dbReference type="SUPFAM" id="SSF58022">
    <property type="entry name" value="XRCC4, C-terminal oligomerization domain"/>
    <property type="match status" value="1"/>
</dbReference>
<protein>
    <recommendedName>
        <fullName evidence="4">DNA repair protein XRCC4</fullName>
    </recommendedName>
</protein>
<organism evidence="2 3">
    <name type="scientific">Aspergillus versicolor CBS 583.65</name>
    <dbReference type="NCBI Taxonomy" id="1036611"/>
    <lineage>
        <taxon>Eukaryota</taxon>
        <taxon>Fungi</taxon>
        <taxon>Dikarya</taxon>
        <taxon>Ascomycota</taxon>
        <taxon>Pezizomycotina</taxon>
        <taxon>Eurotiomycetes</taxon>
        <taxon>Eurotiomycetidae</taxon>
        <taxon>Eurotiales</taxon>
        <taxon>Aspergillaceae</taxon>
        <taxon>Aspergillus</taxon>
        <taxon>Aspergillus subgen. Nidulantes</taxon>
    </lineage>
</organism>
<feature type="compositionally biased region" description="Basic and acidic residues" evidence="1">
    <location>
        <begin position="322"/>
        <end position="334"/>
    </location>
</feature>
<gene>
    <name evidence="2" type="ORF">ASPVEDRAFT_143454</name>
</gene>
<proteinExistence type="predicted"/>
<dbReference type="Gene3D" id="1.20.5.370">
    <property type="match status" value="1"/>
</dbReference>
<evidence type="ECO:0000313" key="2">
    <source>
        <dbReference type="EMBL" id="OJJ08098.1"/>
    </source>
</evidence>
<dbReference type="RefSeq" id="XP_040673860.1">
    <property type="nucleotide sequence ID" value="XM_040807916.1"/>
</dbReference>
<dbReference type="PANTHER" id="PTHR42067">
    <property type="entry name" value="YALI0C15378P"/>
    <property type="match status" value="1"/>
</dbReference>
<accession>A0A1L9Q2X1</accession>
<dbReference type="VEuPathDB" id="FungiDB:ASPVEDRAFT_143454"/>
<sequence length="360" mass="40275">MPPLKGSLSPRVLHIRRSDEADSHILLYVSCSDSTGELTIIATEGEFPYTATWSDDEWQYTVFYVLGLQGETTQTTELIAGIEASATIIDSGDGNKGLVISVRKRIQTITQKLGSLSLQQNDEQGIELFEWSNLAITRADIFEQRFNLLLDRFRAAEDTIALLNKQLEEFISLKTEHDQQLISDFAQLLNEKKLKIRNQQRLLASAQVDTQKISTMQTALATGDPRPRVKGRRPKRPAGTTQDEPDGDGGFGKMETDKPKQQLDNVVDEETDEGTSTPQPLEDDDNAISDDEKIVSSARGPQQRNRRIHGLHEQVVAKSPPPRRELPFSRRTEKQPTLTRPSPVRQSPDETGGTTDDDEL</sequence>
<evidence type="ECO:0000313" key="3">
    <source>
        <dbReference type="Proteomes" id="UP000184073"/>
    </source>
</evidence>
<dbReference type="GeneID" id="63723427"/>
<keyword evidence="3" id="KW-1185">Reference proteome</keyword>
<evidence type="ECO:0000256" key="1">
    <source>
        <dbReference type="SAM" id="MobiDB-lite"/>
    </source>
</evidence>
<dbReference type="EMBL" id="KV878138">
    <property type="protein sequence ID" value="OJJ08098.1"/>
    <property type="molecule type" value="Genomic_DNA"/>
</dbReference>
<dbReference type="Proteomes" id="UP000184073">
    <property type="component" value="Unassembled WGS sequence"/>
</dbReference>
<feature type="region of interest" description="Disordered" evidence="1">
    <location>
        <begin position="217"/>
        <end position="360"/>
    </location>
</feature>
<evidence type="ECO:0008006" key="4">
    <source>
        <dbReference type="Google" id="ProtNLM"/>
    </source>
</evidence>
<reference evidence="3" key="1">
    <citation type="journal article" date="2017" name="Genome Biol.">
        <title>Comparative genomics reveals high biological diversity and specific adaptations in the industrially and medically important fungal genus Aspergillus.</title>
        <authorList>
            <person name="de Vries R.P."/>
            <person name="Riley R."/>
            <person name="Wiebenga A."/>
            <person name="Aguilar-Osorio G."/>
            <person name="Amillis S."/>
            <person name="Uchima C.A."/>
            <person name="Anderluh G."/>
            <person name="Asadollahi M."/>
            <person name="Askin M."/>
            <person name="Barry K."/>
            <person name="Battaglia E."/>
            <person name="Bayram O."/>
            <person name="Benocci T."/>
            <person name="Braus-Stromeyer S.A."/>
            <person name="Caldana C."/>
            <person name="Canovas D."/>
            <person name="Cerqueira G.C."/>
            <person name="Chen F."/>
            <person name="Chen W."/>
            <person name="Choi C."/>
            <person name="Clum A."/>
            <person name="Dos Santos R.A."/>
            <person name="Damasio A.R."/>
            <person name="Diallinas G."/>
            <person name="Emri T."/>
            <person name="Fekete E."/>
            <person name="Flipphi M."/>
            <person name="Freyberg S."/>
            <person name="Gallo A."/>
            <person name="Gournas C."/>
            <person name="Habgood R."/>
            <person name="Hainaut M."/>
            <person name="Harispe M.L."/>
            <person name="Henrissat B."/>
            <person name="Hilden K.S."/>
            <person name="Hope R."/>
            <person name="Hossain A."/>
            <person name="Karabika E."/>
            <person name="Karaffa L."/>
            <person name="Karanyi Z."/>
            <person name="Krasevec N."/>
            <person name="Kuo A."/>
            <person name="Kusch H."/>
            <person name="LaButti K."/>
            <person name="Lagendijk E.L."/>
            <person name="Lapidus A."/>
            <person name="Levasseur A."/>
            <person name="Lindquist E."/>
            <person name="Lipzen A."/>
            <person name="Logrieco A.F."/>
            <person name="MacCabe A."/>
            <person name="Maekelae M.R."/>
            <person name="Malavazi I."/>
            <person name="Melin P."/>
            <person name="Meyer V."/>
            <person name="Mielnichuk N."/>
            <person name="Miskei M."/>
            <person name="Molnar A.P."/>
            <person name="Mule G."/>
            <person name="Ngan C.Y."/>
            <person name="Orejas M."/>
            <person name="Orosz E."/>
            <person name="Ouedraogo J.P."/>
            <person name="Overkamp K.M."/>
            <person name="Park H.-S."/>
            <person name="Perrone G."/>
            <person name="Piumi F."/>
            <person name="Punt P.J."/>
            <person name="Ram A.F."/>
            <person name="Ramon A."/>
            <person name="Rauscher S."/>
            <person name="Record E."/>
            <person name="Riano-Pachon D.M."/>
            <person name="Robert V."/>
            <person name="Roehrig J."/>
            <person name="Ruller R."/>
            <person name="Salamov A."/>
            <person name="Salih N.S."/>
            <person name="Samson R.A."/>
            <person name="Sandor E."/>
            <person name="Sanguinetti M."/>
            <person name="Schuetze T."/>
            <person name="Sepcic K."/>
            <person name="Shelest E."/>
            <person name="Sherlock G."/>
            <person name="Sophianopoulou V."/>
            <person name="Squina F.M."/>
            <person name="Sun H."/>
            <person name="Susca A."/>
            <person name="Todd R.B."/>
            <person name="Tsang A."/>
            <person name="Unkles S.E."/>
            <person name="van de Wiele N."/>
            <person name="van Rossen-Uffink D."/>
            <person name="Oliveira J.V."/>
            <person name="Vesth T.C."/>
            <person name="Visser J."/>
            <person name="Yu J.-H."/>
            <person name="Zhou M."/>
            <person name="Andersen M.R."/>
            <person name="Archer D.B."/>
            <person name="Baker S.E."/>
            <person name="Benoit I."/>
            <person name="Brakhage A.A."/>
            <person name="Braus G.H."/>
            <person name="Fischer R."/>
            <person name="Frisvad J.C."/>
            <person name="Goldman G.H."/>
            <person name="Houbraken J."/>
            <person name="Oakley B."/>
            <person name="Pocsi I."/>
            <person name="Scazzocchio C."/>
            <person name="Seiboth B."/>
            <person name="vanKuyk P.A."/>
            <person name="Wortman J."/>
            <person name="Dyer P.S."/>
            <person name="Grigoriev I.V."/>
        </authorList>
    </citation>
    <scope>NUCLEOTIDE SEQUENCE [LARGE SCALE GENOMIC DNA]</scope>
    <source>
        <strain evidence="3">CBS 583.65</strain>
    </source>
</reference>
<dbReference type="STRING" id="1036611.A0A1L9Q2X1"/>
<dbReference type="AlphaFoldDB" id="A0A1L9Q2X1"/>